<dbReference type="EMBL" id="JAJJMB010002292">
    <property type="protein sequence ID" value="KAI3952263.1"/>
    <property type="molecule type" value="Genomic_DNA"/>
</dbReference>
<keyword evidence="2" id="KW-1185">Reference proteome</keyword>
<dbReference type="Proteomes" id="UP001202328">
    <property type="component" value="Unassembled WGS sequence"/>
</dbReference>
<comment type="caution">
    <text evidence="1">The sequence shown here is derived from an EMBL/GenBank/DDBJ whole genome shotgun (WGS) entry which is preliminary data.</text>
</comment>
<evidence type="ECO:0000313" key="1">
    <source>
        <dbReference type="EMBL" id="KAI3952263.1"/>
    </source>
</evidence>
<proteinExistence type="predicted"/>
<dbReference type="AlphaFoldDB" id="A0AAD4TB03"/>
<organism evidence="1 2">
    <name type="scientific">Papaver atlanticum</name>
    <dbReference type="NCBI Taxonomy" id="357466"/>
    <lineage>
        <taxon>Eukaryota</taxon>
        <taxon>Viridiplantae</taxon>
        <taxon>Streptophyta</taxon>
        <taxon>Embryophyta</taxon>
        <taxon>Tracheophyta</taxon>
        <taxon>Spermatophyta</taxon>
        <taxon>Magnoliopsida</taxon>
        <taxon>Ranunculales</taxon>
        <taxon>Papaveraceae</taxon>
        <taxon>Papaveroideae</taxon>
        <taxon>Papaver</taxon>
    </lineage>
</organism>
<evidence type="ECO:0000313" key="2">
    <source>
        <dbReference type="Proteomes" id="UP001202328"/>
    </source>
</evidence>
<accession>A0AAD4TB03</accession>
<gene>
    <name evidence="1" type="ORF">MKW98_005958</name>
</gene>
<name>A0AAD4TB03_9MAGN</name>
<sequence length="99" mass="11701">MGEEVETASPEIIIPVAKLHSLVFFSILSCRTKDLTIPCLKTPERSIFYGDTSSKRDPRTYLNNVFSLYDYFRKEFYAPKESQKRAKPEEMVTMHWWRC</sequence>
<protein>
    <submittedName>
        <fullName evidence="1">Uncharacterized protein</fullName>
    </submittedName>
</protein>
<reference evidence="1" key="1">
    <citation type="submission" date="2022-04" db="EMBL/GenBank/DDBJ databases">
        <title>A functionally conserved STORR gene fusion in Papaver species that diverged 16.8 million years ago.</title>
        <authorList>
            <person name="Catania T."/>
        </authorList>
    </citation>
    <scope>NUCLEOTIDE SEQUENCE</scope>
    <source>
        <strain evidence="1">S-188037</strain>
    </source>
</reference>